<evidence type="ECO:0000313" key="2">
    <source>
        <dbReference type="EMBL" id="KAG0669388.1"/>
    </source>
</evidence>
<protein>
    <submittedName>
        <fullName evidence="2">Uncharacterized protein</fullName>
    </submittedName>
</protein>
<dbReference type="Proteomes" id="UP000750334">
    <property type="component" value="Unassembled WGS sequence"/>
</dbReference>
<sequence>MTGLIDYLHLRFHSNNNNNNNCNDYYNHDNEDNNSIDTEYSSDNITVKIDTLRSATNPNSENNSSDDNGDGNNNFNSSDDEEEVYINSIEMAKQFHLFKIQKPILSKNDILTFRKCRLHANHIKKQVTNNDDITIFSKNDKRSKTDNIPKYDDVDILSSQRIESMKRDQSENDLKNSEYDDKWLRILKGVNRRNYTIGRKYRYIEERVWNNVSIQSLYSESPALDITAID</sequence>
<name>A0A9P6WDK1_MAUEX</name>
<gene>
    <name evidence="2" type="ORF">C6P45_003824</name>
</gene>
<dbReference type="AlphaFoldDB" id="A0A9P6WDK1"/>
<reference evidence="2 3" key="1">
    <citation type="submission" date="2020-11" db="EMBL/GenBank/DDBJ databases">
        <title>Kefir isolates.</title>
        <authorList>
            <person name="Marcisauskas S."/>
            <person name="Kim Y."/>
            <person name="Blasche S."/>
        </authorList>
    </citation>
    <scope>NUCLEOTIDE SEQUENCE [LARGE SCALE GENOMIC DNA]</scope>
    <source>
        <strain evidence="2 3">OG2</strain>
    </source>
</reference>
<organism evidence="2 3">
    <name type="scientific">Maudiozyma exigua</name>
    <name type="common">Yeast</name>
    <name type="synonym">Kazachstania exigua</name>
    <dbReference type="NCBI Taxonomy" id="34358"/>
    <lineage>
        <taxon>Eukaryota</taxon>
        <taxon>Fungi</taxon>
        <taxon>Dikarya</taxon>
        <taxon>Ascomycota</taxon>
        <taxon>Saccharomycotina</taxon>
        <taxon>Saccharomycetes</taxon>
        <taxon>Saccharomycetales</taxon>
        <taxon>Saccharomycetaceae</taxon>
        <taxon>Maudiozyma</taxon>
    </lineage>
</organism>
<comment type="caution">
    <text evidence="2">The sequence shown here is derived from an EMBL/GenBank/DDBJ whole genome shotgun (WGS) entry which is preliminary data.</text>
</comment>
<accession>A0A9P6WDK1</accession>
<evidence type="ECO:0000256" key="1">
    <source>
        <dbReference type="SAM" id="MobiDB-lite"/>
    </source>
</evidence>
<feature type="region of interest" description="Disordered" evidence="1">
    <location>
        <begin position="52"/>
        <end position="79"/>
    </location>
</feature>
<feature type="compositionally biased region" description="Low complexity" evidence="1">
    <location>
        <begin position="59"/>
        <end position="77"/>
    </location>
</feature>
<dbReference type="OrthoDB" id="10391150at2759"/>
<dbReference type="EMBL" id="PUHR01000042">
    <property type="protein sequence ID" value="KAG0669388.1"/>
    <property type="molecule type" value="Genomic_DNA"/>
</dbReference>
<keyword evidence="3" id="KW-1185">Reference proteome</keyword>
<proteinExistence type="predicted"/>
<evidence type="ECO:0000313" key="3">
    <source>
        <dbReference type="Proteomes" id="UP000750334"/>
    </source>
</evidence>